<evidence type="ECO:0000313" key="3">
    <source>
        <dbReference type="Proteomes" id="UP001342826"/>
    </source>
</evidence>
<dbReference type="InterPro" id="IPR039721">
    <property type="entry name" value="C5-epimerase"/>
</dbReference>
<dbReference type="InterPro" id="IPR010598">
    <property type="entry name" value="C5-epim_C"/>
</dbReference>
<dbReference type="RefSeq" id="WP_328015680.1">
    <property type="nucleotide sequence ID" value="NZ_JARTFS010000013.1"/>
</dbReference>
<evidence type="ECO:0000313" key="2">
    <source>
        <dbReference type="EMBL" id="MED4403227.1"/>
    </source>
</evidence>
<dbReference type="Proteomes" id="UP001342826">
    <property type="component" value="Unassembled WGS sequence"/>
</dbReference>
<reference evidence="2 3" key="1">
    <citation type="submission" date="2023-03" db="EMBL/GenBank/DDBJ databases">
        <title>Bacillus Genome Sequencing.</title>
        <authorList>
            <person name="Dunlap C."/>
        </authorList>
    </citation>
    <scope>NUCLEOTIDE SEQUENCE [LARGE SCALE GENOMIC DNA]</scope>
    <source>
        <strain evidence="2 3">NRS-1717</strain>
    </source>
</reference>
<accession>A0ABU6P1K5</accession>
<dbReference type="PANTHER" id="PTHR13174">
    <property type="entry name" value="D-GLUCURONYL C5-EPIMERASE"/>
    <property type="match status" value="1"/>
</dbReference>
<dbReference type="InterPro" id="IPR008928">
    <property type="entry name" value="6-hairpin_glycosidase_sf"/>
</dbReference>
<proteinExistence type="predicted"/>
<dbReference type="EMBL" id="JARTFS010000013">
    <property type="protein sequence ID" value="MED4403227.1"/>
    <property type="molecule type" value="Genomic_DNA"/>
</dbReference>
<protein>
    <submittedName>
        <fullName evidence="2">D-glucuronyl C5-epimerase family protein</fullName>
    </submittedName>
</protein>
<dbReference type="SUPFAM" id="SSF48208">
    <property type="entry name" value="Six-hairpin glycosidases"/>
    <property type="match status" value="1"/>
</dbReference>
<sequence>MNEKMPKFTPRLEAVSKDKYKIKFLDDSYPGKDMGNKVACHPIYGVYVIRDYLFQYKKTGDIKYKQAAEKVTDATIKRMEYYKDSLVFWYKKESVFNSTSKEYYSALTQAYYTEVFAEMRNLTNDTKYREAAKATYNSLKIPVSEGGVFHNCSMGPSIQEYPMNPNGYVLNGWFSALSSIKKYSEITGDKDAESFWRENLKTIIKMLSLYDAPHVSNSRYALNGKAVIKISAPSINLELQDISLCVPKEKSYTLTVDSNKNYENFIERSSVEEKGKKVFTKNYSALLKVLLSRYSYPLENEIAIRLMSPKKGKLNFYIASSPYSPTKIRESQKSPYTLIETVDLKQGLNEFRVKLPWKLLKDIGFPTTFKQFGDKWHNVYHFIHINRLEEFYKETKENDLLYYATKWKEYVDKWPNMNIYKRLEKGPYGKDK</sequence>
<dbReference type="Pfam" id="PF06662">
    <property type="entry name" value="C5-epim_C"/>
    <property type="match status" value="1"/>
</dbReference>
<comment type="caution">
    <text evidence="2">The sequence shown here is derived from an EMBL/GenBank/DDBJ whole genome shotgun (WGS) entry which is preliminary data.</text>
</comment>
<name>A0ABU6P1K5_9BACI</name>
<keyword evidence="3" id="KW-1185">Reference proteome</keyword>
<evidence type="ECO:0000259" key="1">
    <source>
        <dbReference type="Pfam" id="PF06662"/>
    </source>
</evidence>
<dbReference type="PANTHER" id="PTHR13174:SF3">
    <property type="entry name" value="D-GLUCURONYL C5-EPIMERASE"/>
    <property type="match status" value="1"/>
</dbReference>
<feature type="domain" description="D-glucuronyl C5-epimerase C-terminal" evidence="1">
    <location>
        <begin position="88"/>
        <end position="226"/>
    </location>
</feature>
<dbReference type="Gene3D" id="1.50.10.20">
    <property type="match status" value="1"/>
</dbReference>
<gene>
    <name evidence="2" type="ORF">P9271_18110</name>
</gene>
<organism evidence="2 3">
    <name type="scientific">Metabacillus fastidiosus</name>
    <dbReference type="NCBI Taxonomy" id="1458"/>
    <lineage>
        <taxon>Bacteria</taxon>
        <taxon>Bacillati</taxon>
        <taxon>Bacillota</taxon>
        <taxon>Bacilli</taxon>
        <taxon>Bacillales</taxon>
        <taxon>Bacillaceae</taxon>
        <taxon>Metabacillus</taxon>
    </lineage>
</organism>